<proteinExistence type="predicted"/>
<reference evidence="2" key="1">
    <citation type="journal article" date="2020" name="bioRxiv">
        <title>Whole genome comparisons of ergot fungi reveals the divergence and evolution of species within the genus Claviceps are the result of varying mechanisms driving genome evolution and host range expansion.</title>
        <authorList>
            <person name="Wyka S.A."/>
            <person name="Mondo S.J."/>
            <person name="Liu M."/>
            <person name="Dettman J."/>
            <person name="Nalam V."/>
            <person name="Broders K.D."/>
        </authorList>
    </citation>
    <scope>NUCLEOTIDE SEQUENCE</scope>
    <source>
        <strain evidence="2">CCC 602</strain>
    </source>
</reference>
<name>A0A9P7N230_9HYPO</name>
<dbReference type="EMBL" id="SRPW01004224">
    <property type="protein sequence ID" value="KAG5984262.1"/>
    <property type="molecule type" value="Genomic_DNA"/>
</dbReference>
<evidence type="ECO:0000313" key="3">
    <source>
        <dbReference type="Proteomes" id="UP000748025"/>
    </source>
</evidence>
<feature type="signal peptide" evidence="1">
    <location>
        <begin position="1"/>
        <end position="19"/>
    </location>
</feature>
<evidence type="ECO:0000313" key="2">
    <source>
        <dbReference type="EMBL" id="KAG5984262.1"/>
    </source>
</evidence>
<gene>
    <name evidence="2" type="ORF">E4U43_006190</name>
</gene>
<protein>
    <submittedName>
        <fullName evidence="2">Uncharacterized protein</fullName>
    </submittedName>
</protein>
<accession>A0A9P7N230</accession>
<sequence>MQFCSTLLVALAAIAPALAQEQGTPVKDDAGVYFRSPEDAVPSPDPKIMWCTDAPIQGDGGCQANNLQTYC</sequence>
<keyword evidence="3" id="KW-1185">Reference proteome</keyword>
<dbReference type="AlphaFoldDB" id="A0A9P7N230"/>
<feature type="non-terminal residue" evidence="2">
    <location>
        <position position="71"/>
    </location>
</feature>
<evidence type="ECO:0000256" key="1">
    <source>
        <dbReference type="SAM" id="SignalP"/>
    </source>
</evidence>
<feature type="chain" id="PRO_5040229807" evidence="1">
    <location>
        <begin position="20"/>
        <end position="71"/>
    </location>
</feature>
<keyword evidence="1" id="KW-0732">Signal</keyword>
<comment type="caution">
    <text evidence="2">The sequence shown here is derived from an EMBL/GenBank/DDBJ whole genome shotgun (WGS) entry which is preliminary data.</text>
</comment>
<dbReference type="Proteomes" id="UP000748025">
    <property type="component" value="Unassembled WGS sequence"/>
</dbReference>
<organism evidence="2 3">
    <name type="scientific">Claviceps pusilla</name>
    <dbReference type="NCBI Taxonomy" id="123648"/>
    <lineage>
        <taxon>Eukaryota</taxon>
        <taxon>Fungi</taxon>
        <taxon>Dikarya</taxon>
        <taxon>Ascomycota</taxon>
        <taxon>Pezizomycotina</taxon>
        <taxon>Sordariomycetes</taxon>
        <taxon>Hypocreomycetidae</taxon>
        <taxon>Hypocreales</taxon>
        <taxon>Clavicipitaceae</taxon>
        <taxon>Claviceps</taxon>
    </lineage>
</organism>